<accession>A0ABT8L5E3</accession>
<dbReference type="RefSeq" id="WP_346758255.1">
    <property type="nucleotide sequence ID" value="NZ_JAUJEB010000001.1"/>
</dbReference>
<name>A0ABT8L5E3_9BACT</name>
<comment type="caution">
    <text evidence="1">The sequence shown here is derived from an EMBL/GenBank/DDBJ whole genome shotgun (WGS) entry which is preliminary data.</text>
</comment>
<sequence length="125" mass="14318">MTISNYQYIQTRLCTYVFIPLLFTFANITLATGQEVGNQSMVIIKIPEMNDAQYTDILSGIAKDNQFTFEYACKQSNIIIVKYYHKHEEKADVGVATTSSFRKWAQISNLELIYMDLKHGLSSKC</sequence>
<reference evidence="1" key="1">
    <citation type="submission" date="2023-06" db="EMBL/GenBank/DDBJ databases">
        <title>Genomic of Agaribacillus aureum.</title>
        <authorList>
            <person name="Wang G."/>
        </authorList>
    </citation>
    <scope>NUCLEOTIDE SEQUENCE</scope>
    <source>
        <strain evidence="1">BMA12</strain>
    </source>
</reference>
<gene>
    <name evidence="1" type="ORF">QQ020_12805</name>
</gene>
<keyword evidence="2" id="KW-1185">Reference proteome</keyword>
<protein>
    <submittedName>
        <fullName evidence="1">Uncharacterized protein</fullName>
    </submittedName>
</protein>
<dbReference type="Proteomes" id="UP001172083">
    <property type="component" value="Unassembled WGS sequence"/>
</dbReference>
<proteinExistence type="predicted"/>
<dbReference type="EMBL" id="JAUJEB010000001">
    <property type="protein sequence ID" value="MDN5212938.1"/>
    <property type="molecule type" value="Genomic_DNA"/>
</dbReference>
<organism evidence="1 2">
    <name type="scientific">Agaribacillus aureus</name>
    <dbReference type="NCBI Taxonomy" id="3051825"/>
    <lineage>
        <taxon>Bacteria</taxon>
        <taxon>Pseudomonadati</taxon>
        <taxon>Bacteroidota</taxon>
        <taxon>Cytophagia</taxon>
        <taxon>Cytophagales</taxon>
        <taxon>Splendidivirgaceae</taxon>
        <taxon>Agaribacillus</taxon>
    </lineage>
</organism>
<evidence type="ECO:0000313" key="2">
    <source>
        <dbReference type="Proteomes" id="UP001172083"/>
    </source>
</evidence>
<evidence type="ECO:0000313" key="1">
    <source>
        <dbReference type="EMBL" id="MDN5212938.1"/>
    </source>
</evidence>